<evidence type="ECO:0000313" key="4">
    <source>
        <dbReference type="Proteomes" id="UP000294535"/>
    </source>
</evidence>
<dbReference type="SUPFAM" id="SSF52129">
    <property type="entry name" value="Caspase-like"/>
    <property type="match status" value="1"/>
</dbReference>
<dbReference type="Proteomes" id="UP000294535">
    <property type="component" value="Unassembled WGS sequence"/>
</dbReference>
<name>A0A4R6T2U9_9BACT</name>
<dbReference type="InterPro" id="IPR029030">
    <property type="entry name" value="Caspase-like_dom_sf"/>
</dbReference>
<sequence length="1077" mass="120434">MSGIRWIKNIFCGIGIIWSGAVNAQFFEAKVVESGIYKVSLEEARKLGFSDLSELTFYGFPGMLPQKLDSIQLSLQEIPSFQNGNELLVFLQGPHQIQWSPDQKISYQHHLYTDTLSYLIGKKANPKRIEKKSISETTPSSQVLYRFFSQKEEITNILESGREWYSLPIRQGQSLNLNFGLRSEASENWIISSRVMGQSTSSSTMRMLTGNQLIQEIAFSPISSNIYGIKGDPRDFQIEFAPSGGQLSQLRFTYQGTGSNSAGFLDQVTVAVPFTRENWKNGVFRHFEEQIIQIPEGVFAIEISDFYSPIAVEGSFSKGKSWAIYSSNEIPKLSISGPIRLELRQSASKSAFLIIAPSSLLSSAKKLQSHKQSLGLKTSVVSLEDIFDSFGYGNRDVSAIRNFIAWEYHQGKTLKNVLILGKGTFDYKRILGGRPNLVPIYTSRSSLDPLSTYSSDDYYALLDWGQGEWKEDRQGDELLKIGIGRIPAINFTEANESIEKIIAYETSPEKGDWKRNITFVADDGDNNIHLRDAENHANYLAENHLEFLSSKLYLDRFEQEKNGTQQSSPQAKMALQKALDEGTLLLNYIGHGNETTLTAEEIFKVSDLENWATQKRLAIWMTATCEFGRFDSPFIRSAAEELLFAKGKGAISLLSTGRPVFSSINFSLNQAFIQEFLKKENGVYQDLGTIYKNTKNKSQNGALNRNFALIGDPSLKLPLSESGIKLDEIKSIGDENPADTLSSFQEIILKASVIDPLTEANLSGFNGDYEIEIRDKPVEVETLGDESSKTNFKEESTLIFKGRGKVNSGNLESRFFIPKNINPEFGMGKIRILAREENSGQEAFGVKEIVIGGESDIPSDTKGPEILPKINQLAAPPFIFPTTSIELTLELEDESGINVSAFNPNQLLSVGVNELNPEYLGNLFITQNGEYKKGSLTTRINGLKEGLNSIEIFAWDNVGNGSRKTIEVEIRGSGSAKILSHKVYPNPAFEKANFEITHNRPNENLLLTLEIYSLSGSILFSESIRLVRAQEKIENLSWKFFQNQTKIPAKGTYIYNLWLQSELDLSSDFRSGKLVIE</sequence>
<dbReference type="AlphaFoldDB" id="A0A4R6T2U9"/>
<dbReference type="EMBL" id="SNYF01000007">
    <property type="protein sequence ID" value="TDQ16484.1"/>
    <property type="molecule type" value="Genomic_DNA"/>
</dbReference>
<feature type="domain" description="Gingipain" evidence="2">
    <location>
        <begin position="352"/>
        <end position="717"/>
    </location>
</feature>
<keyword evidence="1" id="KW-0732">Signal</keyword>
<reference evidence="3 4" key="1">
    <citation type="submission" date="2019-03" db="EMBL/GenBank/DDBJ databases">
        <title>Genomic Encyclopedia of Type Strains, Phase III (KMG-III): the genomes of soil and plant-associated and newly described type strains.</title>
        <authorList>
            <person name="Whitman W."/>
        </authorList>
    </citation>
    <scope>NUCLEOTIDE SEQUENCE [LARGE SCALE GENOMIC DNA]</scope>
    <source>
        <strain evidence="3 4">CECT 8446</strain>
    </source>
</reference>
<dbReference type="InterPro" id="IPR001769">
    <property type="entry name" value="Gingipain"/>
</dbReference>
<dbReference type="Gene3D" id="3.40.50.1460">
    <property type="match status" value="1"/>
</dbReference>
<protein>
    <submittedName>
        <fullName evidence="3">Putative secreted protein (Por secretion system target)</fullName>
    </submittedName>
</protein>
<gene>
    <name evidence="3" type="ORF">DFQ04_2602</name>
</gene>
<dbReference type="NCBIfam" id="NF033707">
    <property type="entry name" value="T9SS_sortase"/>
    <property type="match status" value="1"/>
</dbReference>
<dbReference type="GO" id="GO:0006508">
    <property type="term" value="P:proteolysis"/>
    <property type="evidence" value="ECO:0007669"/>
    <property type="project" value="InterPro"/>
</dbReference>
<dbReference type="GO" id="GO:0008234">
    <property type="term" value="F:cysteine-type peptidase activity"/>
    <property type="evidence" value="ECO:0007669"/>
    <property type="project" value="InterPro"/>
</dbReference>
<evidence type="ECO:0000256" key="1">
    <source>
        <dbReference type="ARBA" id="ARBA00022729"/>
    </source>
</evidence>
<dbReference type="Pfam" id="PF01364">
    <property type="entry name" value="Peptidase_C25"/>
    <property type="match status" value="1"/>
</dbReference>
<organism evidence="3 4">
    <name type="scientific">Algoriphagus boseongensis</name>
    <dbReference type="NCBI Taxonomy" id="1442587"/>
    <lineage>
        <taxon>Bacteria</taxon>
        <taxon>Pseudomonadati</taxon>
        <taxon>Bacteroidota</taxon>
        <taxon>Cytophagia</taxon>
        <taxon>Cytophagales</taxon>
        <taxon>Cyclobacteriaceae</taxon>
        <taxon>Algoriphagus</taxon>
    </lineage>
</organism>
<evidence type="ECO:0000313" key="3">
    <source>
        <dbReference type="EMBL" id="TDQ16484.1"/>
    </source>
</evidence>
<dbReference type="InterPro" id="IPR029031">
    <property type="entry name" value="Gingipain_N_sf"/>
</dbReference>
<comment type="caution">
    <text evidence="3">The sequence shown here is derived from an EMBL/GenBank/DDBJ whole genome shotgun (WGS) entry which is preliminary data.</text>
</comment>
<dbReference type="CDD" id="cd02258">
    <property type="entry name" value="Peptidase_C25_N"/>
    <property type="match status" value="1"/>
</dbReference>
<dbReference type="Gene3D" id="3.40.50.10390">
    <property type="entry name" value="Gingipain r, domain 1"/>
    <property type="match status" value="1"/>
</dbReference>
<dbReference type="RefSeq" id="WP_133556469.1">
    <property type="nucleotide sequence ID" value="NZ_SNYF01000007.1"/>
</dbReference>
<keyword evidence="4" id="KW-1185">Reference proteome</keyword>
<dbReference type="OrthoDB" id="9809780at2"/>
<evidence type="ECO:0000259" key="2">
    <source>
        <dbReference type="Pfam" id="PF01364"/>
    </source>
</evidence>
<proteinExistence type="predicted"/>
<accession>A0A4R6T2U9</accession>